<feature type="region of interest" description="Disordered" evidence="1">
    <location>
        <begin position="487"/>
        <end position="506"/>
    </location>
</feature>
<reference evidence="2" key="1">
    <citation type="submission" date="2022-08" db="EMBL/GenBank/DDBJ databases">
        <title>Novel sulfate-reducing endosymbionts in the free-living metamonad Anaeramoeba.</title>
        <authorList>
            <person name="Jerlstrom-Hultqvist J."/>
            <person name="Cepicka I."/>
            <person name="Gallot-Lavallee L."/>
            <person name="Salas-Leiva D."/>
            <person name="Curtis B.A."/>
            <person name="Zahonova K."/>
            <person name="Pipaliya S."/>
            <person name="Dacks J."/>
            <person name="Roger A.J."/>
        </authorList>
    </citation>
    <scope>NUCLEOTIDE SEQUENCE</scope>
    <source>
        <strain evidence="2">Schooner1</strain>
    </source>
</reference>
<feature type="region of interest" description="Disordered" evidence="1">
    <location>
        <begin position="682"/>
        <end position="718"/>
    </location>
</feature>
<evidence type="ECO:0000313" key="2">
    <source>
        <dbReference type="EMBL" id="KAJ6234499.1"/>
    </source>
</evidence>
<evidence type="ECO:0000313" key="3">
    <source>
        <dbReference type="Proteomes" id="UP001150062"/>
    </source>
</evidence>
<dbReference type="PANTHER" id="PTHR37516">
    <property type="entry name" value="SCA1 COMPLEX SCAFFOLD PROTEIN SCAA"/>
    <property type="match status" value="1"/>
</dbReference>
<accession>A0ABQ8XQZ3</accession>
<protein>
    <submittedName>
        <fullName evidence="2">Sca1 complex scaffold protein scaa</fullName>
    </submittedName>
</protein>
<dbReference type="EMBL" id="JAOAOG010000270">
    <property type="protein sequence ID" value="KAJ6234499.1"/>
    <property type="molecule type" value="Genomic_DNA"/>
</dbReference>
<feature type="compositionally biased region" description="Basic and acidic residues" evidence="1">
    <location>
        <begin position="513"/>
        <end position="543"/>
    </location>
</feature>
<comment type="caution">
    <text evidence="2">The sequence shown here is derived from an EMBL/GenBank/DDBJ whole genome shotgun (WGS) entry which is preliminary data.</text>
</comment>
<sequence length="990" mass="116135">MTKNFGSPTISYKCQNYEGFRSFYTGPYSKENLISPTKLEIKNSKSVPIYMDSTGRLYDLYYTPTEDKPLSPNQNEEAIQKITELDYMSKKILNNEDHLSTIQRLSCKNLKQIPKFPNPDDYQTFEEFEDAANQWETTVYNSIGTLQLPKTIGGYYYKMKERIKNETQSLEQNTENDLGTETEIVTETDTVTETEGGFEEIIDEIGFEDETILLNDNEELELYRLLEKENLTLNGKQQNGNVNEIDLKKVLTKKDPWYTNLIAQEPNPKHYLTFEEYERACKRWYQIVLKGLTKIPMHSRQFEKQALLKPYKKKIIKKKQNKTDFFRDYSTWKGKVMKIFLNLNVVAFKLLQNTNKTCFSLQETKKHFTSQPESFISESITLECKNSINSIFEKLSEKIKLNNKIYVSNTSPIVGRYTPRSMKKTSIKNKFNDYYGNILYSKIVLNNLFSFSIKEIQITNFKKEIKKFNLEKIQEIFEEYSDDNAVVIDDDDYDDDDDDDDSNYYGKEQIKIENNRQEGEKKKEKDKINNENKKEEKKEMKKEKEKKKKKNDLLNNPKTLEKIINFYSLQKLVFDEPIIENVEKPYFGCKNKNRNNLLLISPSKVDIICKLFFYIYKKILKKENIINLNDTILVSENFYNELICNLKKNINYHGPTLNLIGKFIKSMIKYLVQTNRVIGSNSNKNFKKKNSPKVKRKKKKTIGGLHRTSRTGSGSSAGSAGDLFRLNSGQQRNLEYKSILMFKEHRLLQIINLIENSPLNSNSYKFKKQMLLSLSQLIKERTIYLSIYNNGLFFGSIIKICSDVKYYKCNKVAWKIFYHSILYHVETMAHLIKNKQLTNFLSLLSVTSGIGVVNQLHYINKLLTMLSLQTKLFKLNHISYKRKYLNNPIKSFKKDTKDFINFMINSLHYTRFSRLFKSCVNDYNGAPFINLAKIFNTLLKKKYCVKLLNALRSNNEYNAVVIFFEKNCLIVNSNESGTPTRKRKKALYLF</sequence>
<feature type="compositionally biased region" description="Acidic residues" evidence="1">
    <location>
        <begin position="487"/>
        <end position="502"/>
    </location>
</feature>
<feature type="region of interest" description="Disordered" evidence="1">
    <location>
        <begin position="513"/>
        <end position="551"/>
    </location>
</feature>
<feature type="compositionally biased region" description="Basic residues" evidence="1">
    <location>
        <begin position="685"/>
        <end position="701"/>
    </location>
</feature>
<evidence type="ECO:0000256" key="1">
    <source>
        <dbReference type="SAM" id="MobiDB-lite"/>
    </source>
</evidence>
<proteinExistence type="predicted"/>
<organism evidence="2 3">
    <name type="scientific">Anaeramoeba flamelloides</name>
    <dbReference type="NCBI Taxonomy" id="1746091"/>
    <lineage>
        <taxon>Eukaryota</taxon>
        <taxon>Metamonada</taxon>
        <taxon>Anaeramoebidae</taxon>
        <taxon>Anaeramoeba</taxon>
    </lineage>
</organism>
<dbReference type="InterPro" id="IPR037474">
    <property type="entry name" value="ScaA"/>
</dbReference>
<gene>
    <name evidence="2" type="ORF">M0813_29490</name>
</gene>
<dbReference type="PANTHER" id="PTHR37516:SF1">
    <property type="entry name" value="SCA1 COMPLEX SCAFFOLD PROTEIN SCAA"/>
    <property type="match status" value="1"/>
</dbReference>
<name>A0ABQ8XQZ3_9EUKA</name>
<dbReference type="Proteomes" id="UP001150062">
    <property type="component" value="Unassembled WGS sequence"/>
</dbReference>
<keyword evidence="3" id="KW-1185">Reference proteome</keyword>